<dbReference type="SUPFAM" id="SSF52172">
    <property type="entry name" value="CheY-like"/>
    <property type="match status" value="1"/>
</dbReference>
<dbReference type="CDD" id="cd03064">
    <property type="entry name" value="TRX_Fd_NuoE"/>
    <property type="match status" value="1"/>
</dbReference>
<dbReference type="PANTHER" id="PTHR43342:SF1">
    <property type="entry name" value="BIFURCATING [FEFE] HYDROGENASE GAMMA SUBUNIT"/>
    <property type="match status" value="1"/>
</dbReference>
<proteinExistence type="inferred from homology"/>
<feature type="non-terminal residue" evidence="8">
    <location>
        <position position="264"/>
    </location>
</feature>
<dbReference type="InterPro" id="IPR001789">
    <property type="entry name" value="Sig_transdc_resp-reg_receiver"/>
</dbReference>
<organism evidence="8">
    <name type="scientific">marine sediment metagenome</name>
    <dbReference type="NCBI Taxonomy" id="412755"/>
    <lineage>
        <taxon>unclassified sequences</taxon>
        <taxon>metagenomes</taxon>
        <taxon>ecological metagenomes</taxon>
    </lineage>
</organism>
<dbReference type="InterPro" id="IPR011006">
    <property type="entry name" value="CheY-like_superfamily"/>
</dbReference>
<name>X1GZW6_9ZZZZ</name>
<dbReference type="InterPro" id="IPR041921">
    <property type="entry name" value="NuoE_N"/>
</dbReference>
<evidence type="ECO:0000256" key="5">
    <source>
        <dbReference type="ARBA" id="ARBA00023014"/>
    </source>
</evidence>
<protein>
    <recommendedName>
        <fullName evidence="7">Response regulatory domain-containing protein</fullName>
    </recommendedName>
</protein>
<reference evidence="8" key="1">
    <citation type="journal article" date="2014" name="Front. Microbiol.">
        <title>High frequency of phylogenetically diverse reductive dehalogenase-homologous genes in deep subseafloor sedimentary metagenomes.</title>
        <authorList>
            <person name="Kawai M."/>
            <person name="Futagami T."/>
            <person name="Toyoda A."/>
            <person name="Takaki Y."/>
            <person name="Nishi S."/>
            <person name="Hori S."/>
            <person name="Arai W."/>
            <person name="Tsubouchi T."/>
            <person name="Morono Y."/>
            <person name="Uchiyama I."/>
            <person name="Ito T."/>
            <person name="Fujiyama A."/>
            <person name="Inagaki F."/>
            <person name="Takami H."/>
        </authorList>
    </citation>
    <scope>NUCLEOTIDE SEQUENCE</scope>
    <source>
        <strain evidence="8">Expedition CK06-06</strain>
    </source>
</reference>
<evidence type="ECO:0000256" key="1">
    <source>
        <dbReference type="ARBA" id="ARBA00010643"/>
    </source>
</evidence>
<dbReference type="GO" id="GO:0046872">
    <property type="term" value="F:metal ion binding"/>
    <property type="evidence" value="ECO:0007669"/>
    <property type="project" value="UniProtKB-KW"/>
</dbReference>
<keyword evidence="4" id="KW-0408">Iron</keyword>
<sequence length="264" mass="29489">IMRESLRDWLTDSGYQVETAKEGHEALKIIAKQDFGLLILDLRLPGGDGIEVLREARARRPQLKGIIITAYPSIQTAVEAMRQGAIDYLPKPFDLNQLEELIRETLGPVQLEIRPKAIAEAAVAEPTVVEEAKVEEVILVAPEAIPSHLRYISDKSTLIQMLLEIQRQNRWLSEDALMWVSKRLDVPLTQIYQVSTFYKAFSLVPQGRHSISLCTGTACHVRGAPRLLDKVIEELKIKPGQTTKDLQFTLNTVNCLGCCALGPV</sequence>
<dbReference type="InterPro" id="IPR042128">
    <property type="entry name" value="NuoE_dom"/>
</dbReference>
<dbReference type="Gene3D" id="1.10.10.1590">
    <property type="entry name" value="NADH-quinone oxidoreductase subunit E"/>
    <property type="match status" value="1"/>
</dbReference>
<dbReference type="InterPro" id="IPR028431">
    <property type="entry name" value="NADP_DH_HndA-like"/>
</dbReference>
<dbReference type="CDD" id="cd00156">
    <property type="entry name" value="REC"/>
    <property type="match status" value="1"/>
</dbReference>
<evidence type="ECO:0000313" key="8">
    <source>
        <dbReference type="EMBL" id="GAH62712.1"/>
    </source>
</evidence>
<dbReference type="PANTHER" id="PTHR43342">
    <property type="entry name" value="NADH-QUINONE OXIDOREDUCTASE, E SUBUNIT"/>
    <property type="match status" value="1"/>
</dbReference>
<dbReference type="AlphaFoldDB" id="X1GZW6"/>
<accession>X1GZW6</accession>
<dbReference type="GO" id="GO:0051537">
    <property type="term" value="F:2 iron, 2 sulfur cluster binding"/>
    <property type="evidence" value="ECO:0007669"/>
    <property type="project" value="UniProtKB-KW"/>
</dbReference>
<dbReference type="SMART" id="SM00448">
    <property type="entry name" value="REC"/>
    <property type="match status" value="1"/>
</dbReference>
<keyword evidence="3" id="KW-0479">Metal-binding</keyword>
<comment type="caution">
    <text evidence="8">The sequence shown here is derived from an EMBL/GenBank/DDBJ whole genome shotgun (WGS) entry which is preliminary data.</text>
</comment>
<dbReference type="Gene3D" id="3.40.50.2300">
    <property type="match status" value="1"/>
</dbReference>
<keyword evidence="5" id="KW-0411">Iron-sulfur</keyword>
<gene>
    <name evidence="8" type="ORF">S03H2_48148</name>
</gene>
<dbReference type="Gene3D" id="3.40.30.10">
    <property type="entry name" value="Glutaredoxin"/>
    <property type="match status" value="1"/>
</dbReference>
<feature type="domain" description="Response regulatory" evidence="7">
    <location>
        <begin position="1"/>
        <end position="106"/>
    </location>
</feature>
<comment type="cofactor">
    <cofactor evidence="6">
        <name>[2Fe-2S] cluster</name>
        <dbReference type="ChEBI" id="CHEBI:190135"/>
    </cofactor>
</comment>
<dbReference type="PROSITE" id="PS50110">
    <property type="entry name" value="RESPONSE_REGULATORY"/>
    <property type="match status" value="1"/>
</dbReference>
<evidence type="ECO:0000256" key="3">
    <source>
        <dbReference type="ARBA" id="ARBA00022723"/>
    </source>
</evidence>
<evidence type="ECO:0000259" key="7">
    <source>
        <dbReference type="PROSITE" id="PS50110"/>
    </source>
</evidence>
<keyword evidence="2" id="KW-0001">2Fe-2S</keyword>
<dbReference type="Pfam" id="PF00072">
    <property type="entry name" value="Response_reg"/>
    <property type="match status" value="1"/>
</dbReference>
<evidence type="ECO:0000256" key="2">
    <source>
        <dbReference type="ARBA" id="ARBA00022714"/>
    </source>
</evidence>
<dbReference type="SUPFAM" id="SSF52833">
    <property type="entry name" value="Thioredoxin-like"/>
    <property type="match status" value="1"/>
</dbReference>
<dbReference type="Pfam" id="PF01257">
    <property type="entry name" value="2Fe-2S_thioredx"/>
    <property type="match status" value="1"/>
</dbReference>
<feature type="non-terminal residue" evidence="8">
    <location>
        <position position="1"/>
    </location>
</feature>
<comment type="similarity">
    <text evidence="1">Belongs to the complex I 24 kDa subunit family.</text>
</comment>
<dbReference type="GO" id="GO:0016491">
    <property type="term" value="F:oxidoreductase activity"/>
    <property type="evidence" value="ECO:0007669"/>
    <property type="project" value="InterPro"/>
</dbReference>
<evidence type="ECO:0000256" key="4">
    <source>
        <dbReference type="ARBA" id="ARBA00023004"/>
    </source>
</evidence>
<dbReference type="InterPro" id="IPR002023">
    <property type="entry name" value="NuoE-like"/>
</dbReference>
<dbReference type="PROSITE" id="PS01099">
    <property type="entry name" value="COMPLEX1_24K"/>
    <property type="match status" value="1"/>
</dbReference>
<dbReference type="GO" id="GO:0000160">
    <property type="term" value="P:phosphorelay signal transduction system"/>
    <property type="evidence" value="ECO:0007669"/>
    <property type="project" value="InterPro"/>
</dbReference>
<dbReference type="InterPro" id="IPR036249">
    <property type="entry name" value="Thioredoxin-like_sf"/>
</dbReference>
<dbReference type="EMBL" id="BARU01030332">
    <property type="protein sequence ID" value="GAH62712.1"/>
    <property type="molecule type" value="Genomic_DNA"/>
</dbReference>
<evidence type="ECO:0000256" key="6">
    <source>
        <dbReference type="ARBA" id="ARBA00034078"/>
    </source>
</evidence>